<evidence type="ECO:0000313" key="4">
    <source>
        <dbReference type="Proteomes" id="UP000012960"/>
    </source>
</evidence>
<dbReference type="PANTHER" id="PTHR37192:SF2">
    <property type="entry name" value="TRANSMEMBRANE PROTEIN"/>
    <property type="match status" value="1"/>
</dbReference>
<sequence length="101" mass="11681">MLDDSSGVGDGDRCWWWWLWVHATVFLLRPLLAVSFVLSLILLSWFVAWKTVLIHVPLVQEICGLRKKPAKPKPRDTHRLTRLYNSNPALRRNSSNAQETS</sequence>
<dbReference type="FunCoup" id="A0A804K8C4">
    <property type="interactions" value="609"/>
</dbReference>
<dbReference type="OrthoDB" id="1931171at2759"/>
<dbReference type="AlphaFoldDB" id="A0A804K8C4"/>
<evidence type="ECO:0000313" key="3">
    <source>
        <dbReference type="EnsemblPlants" id="Ma08_p19220.1"/>
    </source>
</evidence>
<dbReference type="InterPro" id="IPR031851">
    <property type="entry name" value="DUF4750"/>
</dbReference>
<keyword evidence="2" id="KW-0472">Membrane</keyword>
<organism evidence="3 4">
    <name type="scientific">Musa acuminata subsp. malaccensis</name>
    <name type="common">Wild banana</name>
    <name type="synonym">Musa malaccensis</name>
    <dbReference type="NCBI Taxonomy" id="214687"/>
    <lineage>
        <taxon>Eukaryota</taxon>
        <taxon>Viridiplantae</taxon>
        <taxon>Streptophyta</taxon>
        <taxon>Embryophyta</taxon>
        <taxon>Tracheophyta</taxon>
        <taxon>Spermatophyta</taxon>
        <taxon>Magnoliopsida</taxon>
        <taxon>Liliopsida</taxon>
        <taxon>Zingiberales</taxon>
        <taxon>Musaceae</taxon>
        <taxon>Musa</taxon>
    </lineage>
</organism>
<evidence type="ECO:0000256" key="2">
    <source>
        <dbReference type="SAM" id="Phobius"/>
    </source>
</evidence>
<reference evidence="3" key="1">
    <citation type="submission" date="2021-05" db="UniProtKB">
        <authorList>
            <consortium name="EnsemblPlants"/>
        </authorList>
    </citation>
    <scope>IDENTIFICATION</scope>
    <source>
        <strain evidence="3">subsp. malaccensis</strain>
    </source>
</reference>
<protein>
    <submittedName>
        <fullName evidence="3">Uncharacterized protein</fullName>
    </submittedName>
</protein>
<dbReference type="OMA" id="WLWVHAT"/>
<dbReference type="PANTHER" id="PTHR37192">
    <property type="entry name" value="TRANSMEMBRANE PROTEIN"/>
    <property type="match status" value="1"/>
</dbReference>
<feature type="region of interest" description="Disordered" evidence="1">
    <location>
        <begin position="68"/>
        <end position="101"/>
    </location>
</feature>
<proteinExistence type="predicted"/>
<dbReference type="Gramene" id="Ma08_t19220.1">
    <property type="protein sequence ID" value="Ma08_p19220.1"/>
    <property type="gene ID" value="Ma08_g19220"/>
</dbReference>
<dbReference type="InParanoid" id="A0A804K8C4"/>
<keyword evidence="2" id="KW-0812">Transmembrane</keyword>
<dbReference type="Proteomes" id="UP000012960">
    <property type="component" value="Unplaced"/>
</dbReference>
<accession>A0A804K8C4</accession>
<dbReference type="EnsemblPlants" id="Ma08_t19220.1">
    <property type="protein sequence ID" value="Ma08_p19220.1"/>
    <property type="gene ID" value="Ma08_g19220"/>
</dbReference>
<feature type="compositionally biased region" description="Polar residues" evidence="1">
    <location>
        <begin position="83"/>
        <end position="101"/>
    </location>
</feature>
<feature type="transmembrane region" description="Helical" evidence="2">
    <location>
        <begin position="15"/>
        <end position="48"/>
    </location>
</feature>
<evidence type="ECO:0000256" key="1">
    <source>
        <dbReference type="SAM" id="MobiDB-lite"/>
    </source>
</evidence>
<name>A0A804K8C4_MUSAM</name>
<keyword evidence="2" id="KW-1133">Transmembrane helix</keyword>
<keyword evidence="4" id="KW-1185">Reference proteome</keyword>
<dbReference type="Pfam" id="PF15938">
    <property type="entry name" value="DUF4750"/>
    <property type="match status" value="1"/>
</dbReference>